<dbReference type="InterPro" id="IPR015424">
    <property type="entry name" value="PyrdxlP-dep_Trfase"/>
</dbReference>
<evidence type="ECO:0000256" key="3">
    <source>
        <dbReference type="ARBA" id="ARBA00049026"/>
    </source>
</evidence>
<dbReference type="CDD" id="cd00613">
    <property type="entry name" value="GDC-P"/>
    <property type="match status" value="1"/>
</dbReference>
<dbReference type="NCBIfam" id="NF001696">
    <property type="entry name" value="PRK00451.1"/>
    <property type="match status" value="1"/>
</dbReference>
<evidence type="ECO:0000256" key="1">
    <source>
        <dbReference type="ARBA" id="ARBA00003788"/>
    </source>
</evidence>
<dbReference type="Pfam" id="PF02347">
    <property type="entry name" value="GDC-P"/>
    <property type="match status" value="1"/>
</dbReference>
<evidence type="ECO:0000256" key="2">
    <source>
        <dbReference type="ARBA" id="ARBA00023002"/>
    </source>
</evidence>
<keyword evidence="2 4" id="KW-0560">Oxidoreductase</keyword>
<accession>A0ABV4CRN0</accession>
<evidence type="ECO:0000313" key="6">
    <source>
        <dbReference type="EMBL" id="MEY8244028.1"/>
    </source>
</evidence>
<comment type="caution">
    <text evidence="6">The sequence shown here is derived from an EMBL/GenBank/DDBJ whole genome shotgun (WGS) entry which is preliminary data.</text>
</comment>
<comment type="catalytic activity">
    <reaction evidence="3 4">
        <text>N(6)-[(R)-lipoyl]-L-lysyl-[glycine-cleavage complex H protein] + glycine + H(+) = N(6)-[(R)-S(8)-aminomethyldihydrolipoyl]-L-lysyl-[glycine-cleavage complex H protein] + CO2</text>
        <dbReference type="Rhea" id="RHEA:24304"/>
        <dbReference type="Rhea" id="RHEA-COMP:10494"/>
        <dbReference type="Rhea" id="RHEA-COMP:10495"/>
        <dbReference type="ChEBI" id="CHEBI:15378"/>
        <dbReference type="ChEBI" id="CHEBI:16526"/>
        <dbReference type="ChEBI" id="CHEBI:57305"/>
        <dbReference type="ChEBI" id="CHEBI:83099"/>
        <dbReference type="ChEBI" id="CHEBI:83143"/>
        <dbReference type="EC" id="1.4.4.2"/>
    </reaction>
</comment>
<organism evidence="6 7">
    <name type="scientific">Heminiphilus faecis</name>
    <dbReference type="NCBI Taxonomy" id="2601703"/>
    <lineage>
        <taxon>Bacteria</taxon>
        <taxon>Pseudomonadati</taxon>
        <taxon>Bacteroidota</taxon>
        <taxon>Bacteroidia</taxon>
        <taxon>Bacteroidales</taxon>
        <taxon>Muribaculaceae</taxon>
        <taxon>Heminiphilus</taxon>
    </lineage>
</organism>
<dbReference type="PANTHER" id="PTHR42806:SF1">
    <property type="entry name" value="GLYCINE DEHYDROGENASE (DECARBOXYLATING)"/>
    <property type="match status" value="1"/>
</dbReference>
<sequence length="445" mass="48831">MSHRYLPHTPDDISEMLVACSMHGLDELYSDVPHSLLLGREYDLPSEKSEKEVRDFFKKLGEKNRPMTCFAGAGWYDRYTPAVIPALLSRSEFLTAYTPYQPEISQGTLQYIFEYQSMMALLTGLDVSNASMYDGATAVAEAMMMTVAASRKRNRVLVSATVLPQVREVMATYARYHGIILDTLAEEEGVTSRADFEEKMASGDVAGVVVASPNRYGVLENYSGWADTVHAAKALFVMTCEAAAIGAVKSPGEWGADIAAGDAQSLGMPLNFGGPYLGYICCTRQLIRKLPGRIVGATVDEAGRRVFVLTLQAREQHIRREKATSNICSNQGLMALFVSVYMSLLGPQGLKELNSISCAGAHYLAERIVNGGKARLSYPDKPFLHEFELTTSFDVDALMQRAMKQGILPGVRLADNRLLVAVTEMQSRDDLDCLADIIDSMPSTL</sequence>
<protein>
    <recommendedName>
        <fullName evidence="4">Probable glycine dehydrogenase (decarboxylating) subunit 1</fullName>
        <ecNumber evidence="4">1.4.4.2</ecNumber>
    </recommendedName>
    <alternativeName>
        <fullName evidence="4">Glycine cleavage system P-protein subunit 1</fullName>
    </alternativeName>
    <alternativeName>
        <fullName evidence="4">Glycine decarboxylase subunit 1</fullName>
    </alternativeName>
    <alternativeName>
        <fullName evidence="4">Glycine dehydrogenase (aminomethyl-transferring) subunit 1</fullName>
    </alternativeName>
</protein>
<dbReference type="EC" id="1.4.4.2" evidence="4"/>
<dbReference type="InterPro" id="IPR020581">
    <property type="entry name" value="GDC_P"/>
</dbReference>
<dbReference type="InterPro" id="IPR015422">
    <property type="entry name" value="PyrdxlP-dep_Trfase_small"/>
</dbReference>
<dbReference type="GO" id="GO:0004375">
    <property type="term" value="F:glycine dehydrogenase (decarboxylating) activity"/>
    <property type="evidence" value="ECO:0007669"/>
    <property type="project" value="UniProtKB-EC"/>
</dbReference>
<feature type="domain" description="Glycine cleavage system P-protein N-terminal" evidence="5">
    <location>
        <begin position="3"/>
        <end position="436"/>
    </location>
</feature>
<dbReference type="Gene3D" id="3.90.1150.10">
    <property type="entry name" value="Aspartate Aminotransferase, domain 1"/>
    <property type="match status" value="1"/>
</dbReference>
<dbReference type="RefSeq" id="WP_121697826.1">
    <property type="nucleotide sequence ID" value="NZ_JBCLPP010000001.1"/>
</dbReference>
<dbReference type="HAMAP" id="MF_00712">
    <property type="entry name" value="GcvPA"/>
    <property type="match status" value="1"/>
</dbReference>
<evidence type="ECO:0000256" key="4">
    <source>
        <dbReference type="HAMAP-Rule" id="MF_00712"/>
    </source>
</evidence>
<evidence type="ECO:0000313" key="7">
    <source>
        <dbReference type="Proteomes" id="UP001565200"/>
    </source>
</evidence>
<comment type="similarity">
    <text evidence="4">Belongs to the GcvP family. N-terminal subunit subfamily.</text>
</comment>
<dbReference type="Gene3D" id="3.40.640.10">
    <property type="entry name" value="Type I PLP-dependent aspartate aminotransferase-like (Major domain)"/>
    <property type="match status" value="1"/>
</dbReference>
<dbReference type="SUPFAM" id="SSF53383">
    <property type="entry name" value="PLP-dependent transferases"/>
    <property type="match status" value="1"/>
</dbReference>
<name>A0ABV4CRN0_9BACT</name>
<dbReference type="Proteomes" id="UP001565200">
    <property type="component" value="Unassembled WGS sequence"/>
</dbReference>
<dbReference type="InterPro" id="IPR015421">
    <property type="entry name" value="PyrdxlP-dep_Trfase_major"/>
</dbReference>
<evidence type="ECO:0000259" key="5">
    <source>
        <dbReference type="Pfam" id="PF02347"/>
    </source>
</evidence>
<dbReference type="EMBL" id="JBCLPP010000001">
    <property type="protein sequence ID" value="MEY8244028.1"/>
    <property type="molecule type" value="Genomic_DNA"/>
</dbReference>
<dbReference type="PIRSF" id="PIRSF006815">
    <property type="entry name" value="GcvPA"/>
    <property type="match status" value="1"/>
</dbReference>
<keyword evidence="7" id="KW-1185">Reference proteome</keyword>
<dbReference type="PANTHER" id="PTHR42806">
    <property type="entry name" value="GLYCINE CLEAVAGE SYSTEM P-PROTEIN"/>
    <property type="match status" value="1"/>
</dbReference>
<proteinExistence type="inferred from homology"/>
<gene>
    <name evidence="4 6" type="primary">gcvPA</name>
    <name evidence="6" type="ORF">AAK873_00175</name>
</gene>
<dbReference type="InterPro" id="IPR023010">
    <property type="entry name" value="GcvPA"/>
</dbReference>
<dbReference type="InterPro" id="IPR049315">
    <property type="entry name" value="GDC-P_N"/>
</dbReference>
<reference evidence="6 7" key="1">
    <citation type="submission" date="2024-03" db="EMBL/GenBank/DDBJ databases">
        <title>Mouse gut bacterial collection (mGBC) of GemPharmatech.</title>
        <authorList>
            <person name="He Y."/>
            <person name="Dong L."/>
            <person name="Wu D."/>
            <person name="Gao X."/>
            <person name="Lin Z."/>
        </authorList>
    </citation>
    <scope>NUCLEOTIDE SEQUENCE [LARGE SCALE GENOMIC DNA]</scope>
    <source>
        <strain evidence="6 7">54-13</strain>
    </source>
</reference>
<comment type="function">
    <text evidence="1 4">The glycine cleavage system catalyzes the degradation of glycine. The P protein binds the alpha-amino group of glycine through its pyridoxal phosphate cofactor; CO(2) is released and the remaining methylamine moiety is then transferred to the lipoamide cofactor of the H protein.</text>
</comment>
<comment type="subunit">
    <text evidence="4">The glycine cleavage system is composed of four proteins: P, T, L and H. In this organism, the P 'protein' is a heterodimer of two subunits.</text>
</comment>